<dbReference type="SUPFAM" id="SSF52129">
    <property type="entry name" value="Caspase-like"/>
    <property type="match status" value="1"/>
</dbReference>
<dbReference type="Proteomes" id="UP001056681">
    <property type="component" value="Chromosome"/>
</dbReference>
<dbReference type="InterPro" id="IPR001096">
    <property type="entry name" value="Peptidase_C13"/>
</dbReference>
<dbReference type="RefSeq" id="WP_250337917.1">
    <property type="nucleotide sequence ID" value="NZ_CP063231.1"/>
</dbReference>
<accession>A0ABY4SYV9</accession>
<sequence>MPSHLDSRRKTAIYVLASFSLGALLTASLLWHGPRPAPSQAVALEPAAARSAPAQGEPAKRPVPLSLWGDMPDGDTEGDTDAAAAWPDDAPTPEQVFTDQPEAMRKALSRLAPRTPGKPNLYAIAVGADGSEDVFRNEAEYVDAVVGKRFGSPGHTVILENNPTTLTTRPLASWTNLEAALGGLAKVMDPREDVLLLYIATHGSSDHTLLIDMDPIPLDQIDPDGLADILSKQPFRWKVVVVNACYSGGFVPKLRGAGTLVLTAARSDRTSFGCGADSDITYFGRAWLAHGLSATPDFIEAFGKAKAEIAGWEKRDALEPSEPQIDVGVGIDSKLEAWRKAARIGPPVPFQPAH</sequence>
<evidence type="ECO:0000313" key="4">
    <source>
        <dbReference type="Proteomes" id="UP001056681"/>
    </source>
</evidence>
<keyword evidence="2" id="KW-0812">Transmembrane</keyword>
<evidence type="ECO:0000256" key="1">
    <source>
        <dbReference type="SAM" id="MobiDB-lite"/>
    </source>
</evidence>
<evidence type="ECO:0000256" key="2">
    <source>
        <dbReference type="SAM" id="Phobius"/>
    </source>
</evidence>
<evidence type="ECO:0000313" key="3">
    <source>
        <dbReference type="EMBL" id="URL56952.1"/>
    </source>
</evidence>
<keyword evidence="2" id="KW-1133">Transmembrane helix</keyword>
<feature type="transmembrane region" description="Helical" evidence="2">
    <location>
        <begin position="12"/>
        <end position="31"/>
    </location>
</feature>
<feature type="compositionally biased region" description="Low complexity" evidence="1">
    <location>
        <begin position="45"/>
        <end position="57"/>
    </location>
</feature>
<dbReference type="Pfam" id="PF01650">
    <property type="entry name" value="Peptidase_C13"/>
    <property type="match status" value="1"/>
</dbReference>
<dbReference type="EMBL" id="CP063231">
    <property type="protein sequence ID" value="URL56952.1"/>
    <property type="molecule type" value="Genomic_DNA"/>
</dbReference>
<dbReference type="InterPro" id="IPR029030">
    <property type="entry name" value="Caspase-like_dom_sf"/>
</dbReference>
<organism evidence="3 4">
    <name type="scientific">Luteibacter flocculans</name>
    <dbReference type="NCBI Taxonomy" id="2780091"/>
    <lineage>
        <taxon>Bacteria</taxon>
        <taxon>Pseudomonadati</taxon>
        <taxon>Pseudomonadota</taxon>
        <taxon>Gammaproteobacteria</taxon>
        <taxon>Lysobacterales</taxon>
        <taxon>Rhodanobacteraceae</taxon>
        <taxon>Luteibacter</taxon>
    </lineage>
</organism>
<proteinExistence type="predicted"/>
<reference evidence="3" key="1">
    <citation type="submission" date="2020-10" db="EMBL/GenBank/DDBJ databases">
        <title>Whole-genome sequence of Luteibacter sp. EIF3.</title>
        <authorList>
            <person name="Friedrich I."/>
            <person name="Hertel R."/>
            <person name="Daniel R."/>
        </authorList>
    </citation>
    <scope>NUCLEOTIDE SEQUENCE</scope>
    <source>
        <strain evidence="3">EIF3</strain>
    </source>
</reference>
<protein>
    <submittedName>
        <fullName evidence="3">Peptidase C13</fullName>
    </submittedName>
</protein>
<keyword evidence="4" id="KW-1185">Reference proteome</keyword>
<keyword evidence="2" id="KW-0472">Membrane</keyword>
<feature type="region of interest" description="Disordered" evidence="1">
    <location>
        <begin position="45"/>
        <end position="80"/>
    </location>
</feature>
<gene>
    <name evidence="3" type="ORF">IM816_09745</name>
</gene>
<dbReference type="Gene3D" id="3.40.50.1460">
    <property type="match status" value="1"/>
</dbReference>
<name>A0ABY4SYV9_9GAMM</name>